<evidence type="ECO:0008006" key="4">
    <source>
        <dbReference type="Google" id="ProtNLM"/>
    </source>
</evidence>
<evidence type="ECO:0000313" key="3">
    <source>
        <dbReference type="Proteomes" id="UP000282674"/>
    </source>
</evidence>
<proteinExistence type="predicted"/>
<reference evidence="2 3" key="1">
    <citation type="submission" date="2018-10" db="EMBL/GenBank/DDBJ databases">
        <title>Isolation from soil.</title>
        <authorList>
            <person name="Hu J."/>
        </authorList>
    </citation>
    <scope>NUCLEOTIDE SEQUENCE [LARGE SCALE GENOMIC DNA]</scope>
    <source>
        <strain evidence="2 3">NEAU-Ht49</strain>
    </source>
</reference>
<evidence type="ECO:0000313" key="2">
    <source>
        <dbReference type="EMBL" id="RMI28880.1"/>
    </source>
</evidence>
<dbReference type="Proteomes" id="UP000282674">
    <property type="component" value="Unassembled WGS sequence"/>
</dbReference>
<comment type="caution">
    <text evidence="2">The sequence shown here is derived from an EMBL/GenBank/DDBJ whole genome shotgun (WGS) entry which is preliminary data.</text>
</comment>
<feature type="non-terminal residue" evidence="2">
    <location>
        <position position="1"/>
    </location>
</feature>
<dbReference type="AlphaFoldDB" id="A0A3M2KWP5"/>
<dbReference type="EMBL" id="RFFG01000265">
    <property type="protein sequence ID" value="RMI28880.1"/>
    <property type="molecule type" value="Genomic_DNA"/>
</dbReference>
<accession>A0A3M2KWP5</accession>
<feature type="non-terminal residue" evidence="2">
    <location>
        <position position="442"/>
    </location>
</feature>
<gene>
    <name evidence="2" type="ORF">EBO15_43420</name>
</gene>
<feature type="compositionally biased region" description="Basic and acidic residues" evidence="1">
    <location>
        <begin position="143"/>
        <end position="152"/>
    </location>
</feature>
<name>A0A3M2KWP5_9ACTN</name>
<sequence>DRRPRVRFELARAEWQIDPATAARHLSDLGRDARAGRLQADAVVTVATWMLWLGRTEEVPDVMAEACRASGEDPEGSAARPRVPEPWLRYVYPGLFRSLPGAAASSGASSVASSTASSVASSVVSSMGSPPGLDPARPGGHRAHADAWRGTDPDSGWAARERIVAAVEETFRDAGLGFGHLTRIAVIAALVHSGEPDEAERWCDALDQEEGRRPPLVDTMVLVLRALIHHRRGEPDAAARCVAGAFDLVPVRGFGVFGGVAIAVAAEALTVTGRLAEADELLRRPLPEALFASPLGLPYLRARGRYQLAAGRPRSALTEFLACRDLMTSWGVDLPGLLPWRTDLAEAHLALGDTGTAHRLAEEQLALLTAGETCTRGATLRVLARALPHDRRLWPLVEAVELLERSPDRLELARALADLADQHRTSGRRASAAALARRAAAL</sequence>
<evidence type="ECO:0000256" key="1">
    <source>
        <dbReference type="SAM" id="MobiDB-lite"/>
    </source>
</evidence>
<protein>
    <recommendedName>
        <fullName evidence="4">LuxR family transcriptional regulator</fullName>
    </recommendedName>
</protein>
<dbReference type="Gene3D" id="1.25.40.10">
    <property type="entry name" value="Tetratricopeptide repeat domain"/>
    <property type="match status" value="1"/>
</dbReference>
<keyword evidence="3" id="KW-1185">Reference proteome</keyword>
<dbReference type="InterPro" id="IPR011990">
    <property type="entry name" value="TPR-like_helical_dom_sf"/>
</dbReference>
<organism evidence="2 3">
    <name type="scientific">Actinomadura harenae</name>
    <dbReference type="NCBI Taxonomy" id="2483351"/>
    <lineage>
        <taxon>Bacteria</taxon>
        <taxon>Bacillati</taxon>
        <taxon>Actinomycetota</taxon>
        <taxon>Actinomycetes</taxon>
        <taxon>Streptosporangiales</taxon>
        <taxon>Thermomonosporaceae</taxon>
        <taxon>Actinomadura</taxon>
    </lineage>
</organism>
<feature type="region of interest" description="Disordered" evidence="1">
    <location>
        <begin position="122"/>
        <end position="153"/>
    </location>
</feature>